<feature type="active site" evidence="5">
    <location>
        <position position="36"/>
    </location>
</feature>
<evidence type="ECO:0000256" key="5">
    <source>
        <dbReference type="PROSITE-ProRule" id="PRU00520"/>
    </source>
</evidence>
<name>A0A437ST11_9LACO</name>
<evidence type="ECO:0000259" key="7">
    <source>
        <dbReference type="PROSITE" id="PS51160"/>
    </source>
</evidence>
<comment type="catalytic activity">
    <reaction evidence="4 5">
        <text>an acyl phosphate + H2O = a carboxylate + phosphate + H(+)</text>
        <dbReference type="Rhea" id="RHEA:14965"/>
        <dbReference type="ChEBI" id="CHEBI:15377"/>
        <dbReference type="ChEBI" id="CHEBI:15378"/>
        <dbReference type="ChEBI" id="CHEBI:29067"/>
        <dbReference type="ChEBI" id="CHEBI:43474"/>
        <dbReference type="ChEBI" id="CHEBI:59918"/>
        <dbReference type="EC" id="3.6.1.7"/>
    </reaction>
</comment>
<dbReference type="EC" id="3.6.1.7" evidence="2 5"/>
<comment type="similarity">
    <text evidence="1 6">Belongs to the acylphosphatase family.</text>
</comment>
<proteinExistence type="inferred from homology"/>
<dbReference type="InterPro" id="IPR001792">
    <property type="entry name" value="Acylphosphatase-like_dom"/>
</dbReference>
<reference evidence="8 9" key="1">
    <citation type="submission" date="2018-12" db="EMBL/GenBank/DDBJ databases">
        <authorList>
            <person name="Meng J."/>
        </authorList>
    </citation>
    <scope>NUCLEOTIDE SEQUENCE [LARGE SCALE GENOMIC DNA]</scope>
    <source>
        <strain evidence="8 9">HT111-2</strain>
    </source>
</reference>
<evidence type="ECO:0000256" key="2">
    <source>
        <dbReference type="ARBA" id="ARBA00012150"/>
    </source>
</evidence>
<dbReference type="GO" id="GO:0003998">
    <property type="term" value="F:acylphosphatase activity"/>
    <property type="evidence" value="ECO:0007669"/>
    <property type="project" value="UniProtKB-EC"/>
</dbReference>
<dbReference type="PROSITE" id="PS51160">
    <property type="entry name" value="ACYLPHOSPHATASE_3"/>
    <property type="match status" value="1"/>
</dbReference>
<accession>A0A437ST11</accession>
<sequence length="91" mass="10164">METWKLIAHGTVQGVGFRWSVQNLAQALGINGTVRNNPDMTVTIMLQSSLDEVNHFIAELPKNVSPFAKITQISKEKLTGVEKMHGFHVLY</sequence>
<keyword evidence="9" id="KW-1185">Reference proteome</keyword>
<dbReference type="Pfam" id="PF00708">
    <property type="entry name" value="Acylphosphatase"/>
    <property type="match status" value="1"/>
</dbReference>
<evidence type="ECO:0000256" key="4">
    <source>
        <dbReference type="ARBA" id="ARBA00047645"/>
    </source>
</evidence>
<evidence type="ECO:0000313" key="9">
    <source>
        <dbReference type="Proteomes" id="UP000288291"/>
    </source>
</evidence>
<dbReference type="EMBL" id="RXIA01000032">
    <property type="protein sequence ID" value="RVU70081.1"/>
    <property type="molecule type" value="Genomic_DNA"/>
</dbReference>
<feature type="active site" evidence="5">
    <location>
        <position position="18"/>
    </location>
</feature>
<evidence type="ECO:0000256" key="1">
    <source>
        <dbReference type="ARBA" id="ARBA00005614"/>
    </source>
</evidence>
<evidence type="ECO:0000313" key="8">
    <source>
        <dbReference type="EMBL" id="RVU70081.1"/>
    </source>
</evidence>
<evidence type="ECO:0000256" key="3">
    <source>
        <dbReference type="ARBA" id="ARBA00015991"/>
    </source>
</evidence>
<comment type="caution">
    <text evidence="8">The sequence shown here is derived from an EMBL/GenBank/DDBJ whole genome shotgun (WGS) entry which is preliminary data.</text>
</comment>
<dbReference type="Proteomes" id="UP000288291">
    <property type="component" value="Unassembled WGS sequence"/>
</dbReference>
<feature type="domain" description="Acylphosphatase-like" evidence="7">
    <location>
        <begin position="3"/>
        <end position="91"/>
    </location>
</feature>
<dbReference type="Gene3D" id="3.30.70.100">
    <property type="match status" value="1"/>
</dbReference>
<dbReference type="PANTHER" id="PTHR47268:SF4">
    <property type="entry name" value="ACYLPHOSPHATASE"/>
    <property type="match status" value="1"/>
</dbReference>
<evidence type="ECO:0000256" key="6">
    <source>
        <dbReference type="RuleBase" id="RU004168"/>
    </source>
</evidence>
<dbReference type="PANTHER" id="PTHR47268">
    <property type="entry name" value="ACYLPHOSPHATASE"/>
    <property type="match status" value="1"/>
</dbReference>
<dbReference type="RefSeq" id="WP_103661017.1">
    <property type="nucleotide sequence ID" value="NZ_ML136900.1"/>
</dbReference>
<dbReference type="SUPFAM" id="SSF54975">
    <property type="entry name" value="Acylphosphatase/BLUF domain-like"/>
    <property type="match status" value="1"/>
</dbReference>
<dbReference type="AlphaFoldDB" id="A0A437ST11"/>
<organism evidence="8 9">
    <name type="scientific">Lactobacillus xujianguonis</name>
    <dbReference type="NCBI Taxonomy" id="2495899"/>
    <lineage>
        <taxon>Bacteria</taxon>
        <taxon>Bacillati</taxon>
        <taxon>Bacillota</taxon>
        <taxon>Bacilli</taxon>
        <taxon>Lactobacillales</taxon>
        <taxon>Lactobacillaceae</taxon>
        <taxon>Lactobacillus</taxon>
    </lineage>
</organism>
<protein>
    <recommendedName>
        <fullName evidence="3 5">acylphosphatase</fullName>
        <ecNumber evidence="2 5">3.6.1.7</ecNumber>
    </recommendedName>
</protein>
<keyword evidence="5" id="KW-0378">Hydrolase</keyword>
<dbReference type="InterPro" id="IPR020456">
    <property type="entry name" value="Acylphosphatase"/>
</dbReference>
<gene>
    <name evidence="8" type="ORF">EJK17_09525</name>
</gene>
<dbReference type="InterPro" id="IPR036046">
    <property type="entry name" value="Acylphosphatase-like_dom_sf"/>
</dbReference>